<evidence type="ECO:0000259" key="8">
    <source>
        <dbReference type="PROSITE" id="PS51767"/>
    </source>
</evidence>
<dbReference type="InterPro" id="IPR021109">
    <property type="entry name" value="Peptidase_aspartic_dom_sf"/>
</dbReference>
<protein>
    <recommendedName>
        <fullName evidence="8">Peptidase A1 domain-containing protein</fullName>
    </recommendedName>
</protein>
<feature type="chain" id="PRO_5035736113" description="Peptidase A1 domain-containing protein" evidence="7">
    <location>
        <begin position="31"/>
        <end position="446"/>
    </location>
</feature>
<sequence length="446" mass="46799">MGMLLLVAVEASLLLSAMLLQVPLPPLASAAAFPRLPKFGGSVPASSQQFKKLKDFLKKHGRDASDVVDIAEKFLPPPPPPGEGHGGSRGDRTTDRAPAETDGLYLADLQVGTPTAQTISGVLDISTQLVWMRCNATCTACRPPSSSFLATKSETFKFLPCDDKTCQDLVTQTCDNNPNPCGYSASYSDTMSTAGYLAWDTFTFGTTAVPNVLFGCSDSTTGADYSGTSGVIGLGRGPLSLVSQLGLSNFSYFLAPDDGASDSQVQLGDVAAPRTGRGVLSAAPHERCIHVDGEELDDDIPAGTFDLRDDGSGGVFLSTTIPVTYLLSDAYRVVRKAFASRISAQPLRKTATAASTRCATRRSPWPASRFDDGGRDLECLTVLPSKGASVLGSLLQTGTTMIYDLDGDQLTFVTMDTDKQRLSSEAPAAASLAMAVAVAVAVGVLL</sequence>
<evidence type="ECO:0000256" key="7">
    <source>
        <dbReference type="SAM" id="SignalP"/>
    </source>
</evidence>
<dbReference type="PANTHER" id="PTHR47967:SF85">
    <property type="entry name" value="OS05G0384300 PROTEIN"/>
    <property type="match status" value="1"/>
</dbReference>
<keyword evidence="2" id="KW-0645">Protease</keyword>
<dbReference type="AlphaFoldDB" id="A0A8T0THF1"/>
<evidence type="ECO:0000256" key="2">
    <source>
        <dbReference type="ARBA" id="ARBA00022670"/>
    </source>
</evidence>
<evidence type="ECO:0000256" key="1">
    <source>
        <dbReference type="ARBA" id="ARBA00007447"/>
    </source>
</evidence>
<evidence type="ECO:0000256" key="5">
    <source>
        <dbReference type="ARBA" id="ARBA00023180"/>
    </source>
</evidence>
<dbReference type="InterPro" id="IPR032799">
    <property type="entry name" value="TAXi_C"/>
</dbReference>
<reference evidence="9 10" key="1">
    <citation type="submission" date="2020-05" db="EMBL/GenBank/DDBJ databases">
        <title>WGS assembly of Panicum virgatum.</title>
        <authorList>
            <person name="Lovell J.T."/>
            <person name="Jenkins J."/>
            <person name="Shu S."/>
            <person name="Juenger T.E."/>
            <person name="Schmutz J."/>
        </authorList>
    </citation>
    <scope>NUCLEOTIDE SEQUENCE [LARGE SCALE GENOMIC DNA]</scope>
    <source>
        <strain evidence="10">cv. AP13</strain>
    </source>
</reference>
<evidence type="ECO:0000256" key="6">
    <source>
        <dbReference type="SAM" id="MobiDB-lite"/>
    </source>
</evidence>
<keyword evidence="5" id="KW-0325">Glycoprotein</keyword>
<feature type="signal peptide" evidence="7">
    <location>
        <begin position="1"/>
        <end position="30"/>
    </location>
</feature>
<dbReference type="Pfam" id="PF14541">
    <property type="entry name" value="TAXi_C"/>
    <property type="match status" value="1"/>
</dbReference>
<gene>
    <name evidence="9" type="ORF">PVAP13_4NG329000</name>
</gene>
<dbReference type="InterPro" id="IPR033121">
    <property type="entry name" value="PEPTIDASE_A1"/>
</dbReference>
<comment type="similarity">
    <text evidence="1">Belongs to the peptidase A1 family.</text>
</comment>
<evidence type="ECO:0000313" key="9">
    <source>
        <dbReference type="EMBL" id="KAG2608565.1"/>
    </source>
</evidence>
<feature type="region of interest" description="Disordered" evidence="6">
    <location>
        <begin position="73"/>
        <end position="97"/>
    </location>
</feature>
<keyword evidence="3" id="KW-0064">Aspartyl protease</keyword>
<dbReference type="PROSITE" id="PS51767">
    <property type="entry name" value="PEPTIDASE_A1"/>
    <property type="match status" value="1"/>
</dbReference>
<feature type="domain" description="Peptidase A1" evidence="8">
    <location>
        <begin position="105"/>
        <end position="413"/>
    </location>
</feature>
<dbReference type="Proteomes" id="UP000823388">
    <property type="component" value="Chromosome 4N"/>
</dbReference>
<evidence type="ECO:0000256" key="4">
    <source>
        <dbReference type="ARBA" id="ARBA00022801"/>
    </source>
</evidence>
<dbReference type="GO" id="GO:0005576">
    <property type="term" value="C:extracellular region"/>
    <property type="evidence" value="ECO:0007669"/>
    <property type="project" value="TreeGrafter"/>
</dbReference>
<dbReference type="GO" id="GO:0006508">
    <property type="term" value="P:proteolysis"/>
    <property type="evidence" value="ECO:0007669"/>
    <property type="project" value="UniProtKB-KW"/>
</dbReference>
<keyword evidence="4" id="KW-0378">Hydrolase</keyword>
<feature type="compositionally biased region" description="Basic and acidic residues" evidence="6">
    <location>
        <begin position="86"/>
        <end position="97"/>
    </location>
</feature>
<evidence type="ECO:0000313" key="10">
    <source>
        <dbReference type="Proteomes" id="UP000823388"/>
    </source>
</evidence>
<accession>A0A8T0THF1</accession>
<dbReference type="PANTHER" id="PTHR47967">
    <property type="entry name" value="OS07G0603500 PROTEIN-RELATED"/>
    <property type="match status" value="1"/>
</dbReference>
<keyword evidence="10" id="KW-1185">Reference proteome</keyword>
<dbReference type="InterPro" id="IPR034161">
    <property type="entry name" value="Pepsin-like_plant"/>
</dbReference>
<dbReference type="EMBL" id="CM029044">
    <property type="protein sequence ID" value="KAG2608565.1"/>
    <property type="molecule type" value="Genomic_DNA"/>
</dbReference>
<proteinExistence type="inferred from homology"/>
<organism evidence="9 10">
    <name type="scientific">Panicum virgatum</name>
    <name type="common">Blackwell switchgrass</name>
    <dbReference type="NCBI Taxonomy" id="38727"/>
    <lineage>
        <taxon>Eukaryota</taxon>
        <taxon>Viridiplantae</taxon>
        <taxon>Streptophyta</taxon>
        <taxon>Embryophyta</taxon>
        <taxon>Tracheophyta</taxon>
        <taxon>Spermatophyta</taxon>
        <taxon>Magnoliopsida</taxon>
        <taxon>Liliopsida</taxon>
        <taxon>Poales</taxon>
        <taxon>Poaceae</taxon>
        <taxon>PACMAD clade</taxon>
        <taxon>Panicoideae</taxon>
        <taxon>Panicodae</taxon>
        <taxon>Paniceae</taxon>
        <taxon>Panicinae</taxon>
        <taxon>Panicum</taxon>
        <taxon>Panicum sect. Hiantes</taxon>
    </lineage>
</organism>
<keyword evidence="7" id="KW-0732">Signal</keyword>
<name>A0A8T0THF1_PANVG</name>
<dbReference type="InterPro" id="IPR032861">
    <property type="entry name" value="TAXi_N"/>
</dbReference>
<dbReference type="Pfam" id="PF14543">
    <property type="entry name" value="TAXi_N"/>
    <property type="match status" value="1"/>
</dbReference>
<dbReference type="GO" id="GO:0004190">
    <property type="term" value="F:aspartic-type endopeptidase activity"/>
    <property type="evidence" value="ECO:0007669"/>
    <property type="project" value="UniProtKB-KW"/>
</dbReference>
<dbReference type="SUPFAM" id="SSF50630">
    <property type="entry name" value="Acid proteases"/>
    <property type="match status" value="1"/>
</dbReference>
<evidence type="ECO:0000256" key="3">
    <source>
        <dbReference type="ARBA" id="ARBA00022750"/>
    </source>
</evidence>
<comment type="caution">
    <text evidence="9">The sequence shown here is derived from an EMBL/GenBank/DDBJ whole genome shotgun (WGS) entry which is preliminary data.</text>
</comment>
<dbReference type="Gene3D" id="2.40.70.10">
    <property type="entry name" value="Acid Proteases"/>
    <property type="match status" value="2"/>
</dbReference>
<dbReference type="CDD" id="cd05476">
    <property type="entry name" value="pepsin_A_like_plant"/>
    <property type="match status" value="1"/>
</dbReference>
<dbReference type="InterPro" id="IPR051708">
    <property type="entry name" value="Plant_Aspart_Prot_A1"/>
</dbReference>